<dbReference type="GeneID" id="43368054"/>
<name>A0A6B9FCJ4_9EURY</name>
<dbReference type="Proteomes" id="UP000428325">
    <property type="component" value="Plasmid pMBLA003601"/>
</dbReference>
<dbReference type="RefSeq" id="WP_157687706.1">
    <property type="nucleotide sequence ID" value="NZ_CP034344.1"/>
</dbReference>
<geneLocation type="plasmid" evidence="2">
    <name>pmbla003601</name>
</geneLocation>
<gene>
    <name evidence="1" type="ORF">EI982_00890</name>
</gene>
<protein>
    <submittedName>
        <fullName evidence="1">Uncharacterized protein</fullName>
    </submittedName>
</protein>
<organism evidence="1 2">
    <name type="scientific">Haloplanus rallus</name>
    <dbReference type="NCBI Taxonomy" id="1816183"/>
    <lineage>
        <taxon>Archaea</taxon>
        <taxon>Methanobacteriati</taxon>
        <taxon>Methanobacteriota</taxon>
        <taxon>Stenosarchaea group</taxon>
        <taxon>Halobacteria</taxon>
        <taxon>Halobacteriales</taxon>
        <taxon>Haloferacaceae</taxon>
        <taxon>Haloplanus</taxon>
    </lineage>
</organism>
<reference evidence="1 2" key="1">
    <citation type="submission" date="2018-12" db="EMBL/GenBank/DDBJ databases">
        <title>Complete genome sequence of Haloplanus rallus MBLA0036.</title>
        <authorList>
            <person name="Nam Y.-d."/>
            <person name="Kang J."/>
            <person name="Chung W.-H."/>
            <person name="Park Y.S."/>
        </authorList>
    </citation>
    <scope>NUCLEOTIDE SEQUENCE [LARGE SCALE GENOMIC DNA]</scope>
    <source>
        <strain evidence="1 2">MBLA0036</strain>
        <plasmid evidence="2">pmbla003601</plasmid>
    </source>
</reference>
<proteinExistence type="predicted"/>
<sequence length="59" mass="6288">MTEDQYCGDCGGELELVTEHTAANSTESVGGQYRCPDCGDELVIVELGGSEVTRVPLPR</sequence>
<dbReference type="KEGG" id="hra:EI982_00890"/>
<keyword evidence="2" id="KW-1185">Reference proteome</keyword>
<keyword evidence="1" id="KW-0614">Plasmid</keyword>
<evidence type="ECO:0000313" key="2">
    <source>
        <dbReference type="Proteomes" id="UP000428325"/>
    </source>
</evidence>
<evidence type="ECO:0000313" key="1">
    <source>
        <dbReference type="EMBL" id="QGX93429.1"/>
    </source>
</evidence>
<dbReference type="EMBL" id="CP034344">
    <property type="protein sequence ID" value="QGX93429.1"/>
    <property type="molecule type" value="Genomic_DNA"/>
</dbReference>
<dbReference type="AlphaFoldDB" id="A0A6B9FCJ4"/>
<dbReference type="Gene3D" id="2.20.28.160">
    <property type="match status" value="1"/>
</dbReference>
<accession>A0A6B9FCJ4</accession>